<evidence type="ECO:0000313" key="3">
    <source>
        <dbReference type="EMBL" id="OGG76434.1"/>
    </source>
</evidence>
<evidence type="ECO:0000256" key="1">
    <source>
        <dbReference type="SAM" id="Phobius"/>
    </source>
</evidence>
<keyword evidence="2" id="KW-0732">Signal</keyword>
<dbReference type="Pfam" id="PF18895">
    <property type="entry name" value="T4SS_pilin"/>
    <property type="match status" value="1"/>
</dbReference>
<keyword evidence="1" id="KW-1133">Transmembrane helix</keyword>
<protein>
    <submittedName>
        <fullName evidence="3">Uncharacterized protein</fullName>
    </submittedName>
</protein>
<organism evidence="3 4">
    <name type="scientific">Candidatus Kaiserbacteria bacterium RIFCSPLOWO2_01_FULL_55_19</name>
    <dbReference type="NCBI Taxonomy" id="1798516"/>
    <lineage>
        <taxon>Bacteria</taxon>
        <taxon>Candidatus Kaiseribacteriota</taxon>
    </lineage>
</organism>
<comment type="caution">
    <text evidence="3">The sequence shown here is derived from an EMBL/GenBank/DDBJ whole genome shotgun (WGS) entry which is preliminary data.</text>
</comment>
<feature type="transmembrane region" description="Helical" evidence="1">
    <location>
        <begin position="84"/>
        <end position="109"/>
    </location>
</feature>
<keyword evidence="1" id="KW-0472">Membrane</keyword>
<evidence type="ECO:0000313" key="4">
    <source>
        <dbReference type="Proteomes" id="UP000176714"/>
    </source>
</evidence>
<name>A0A1F6ES33_9BACT</name>
<dbReference type="EMBL" id="MFMD01000020">
    <property type="protein sequence ID" value="OGG76434.1"/>
    <property type="molecule type" value="Genomic_DNA"/>
</dbReference>
<gene>
    <name evidence="3" type="ORF">A2950_00835</name>
</gene>
<keyword evidence="1" id="KW-0812">Transmembrane</keyword>
<accession>A0A1F6ES33</accession>
<sequence length="285" mass="29607">MNKIFQRTALITAFATPLLAFAQSGINTSYLTPYSTGIIGVVNNILVPVLMAIAFIVFLWGVYKYFILGAADEKSRTEGRHFSLWGIIGFIIILSMWGLVNLLMGTFGLQAGVASPPPPTFGTGNYAPTGGGGAFGAGNVTPAQNAALTQQYQTMQSTCLSNPTSPDCQAAQAAYSSSYYSVYPNPNATITNAQTTTVGAGADCTYSPCASGLTCEYDSLGYGVCSSGTTAGYGSGTAACTPPQVQSPEGGCYTPSEPTPSDYTIQNCESTGGYWDGFTCDYSGG</sequence>
<feature type="chain" id="PRO_5009524205" evidence="2">
    <location>
        <begin position="23"/>
        <end position="285"/>
    </location>
</feature>
<feature type="transmembrane region" description="Helical" evidence="1">
    <location>
        <begin position="38"/>
        <end position="63"/>
    </location>
</feature>
<dbReference type="Proteomes" id="UP000176714">
    <property type="component" value="Unassembled WGS sequence"/>
</dbReference>
<dbReference type="STRING" id="1798516.A2950_00835"/>
<dbReference type="InterPro" id="IPR043993">
    <property type="entry name" value="T4SS_pilin"/>
</dbReference>
<proteinExistence type="predicted"/>
<evidence type="ECO:0000256" key="2">
    <source>
        <dbReference type="SAM" id="SignalP"/>
    </source>
</evidence>
<feature type="signal peptide" evidence="2">
    <location>
        <begin position="1"/>
        <end position="22"/>
    </location>
</feature>
<reference evidence="3 4" key="1">
    <citation type="journal article" date="2016" name="Nat. Commun.">
        <title>Thousands of microbial genomes shed light on interconnected biogeochemical processes in an aquifer system.</title>
        <authorList>
            <person name="Anantharaman K."/>
            <person name="Brown C.T."/>
            <person name="Hug L.A."/>
            <person name="Sharon I."/>
            <person name="Castelle C.J."/>
            <person name="Probst A.J."/>
            <person name="Thomas B.C."/>
            <person name="Singh A."/>
            <person name="Wilkins M.J."/>
            <person name="Karaoz U."/>
            <person name="Brodie E.L."/>
            <person name="Williams K.H."/>
            <person name="Hubbard S.S."/>
            <person name="Banfield J.F."/>
        </authorList>
    </citation>
    <scope>NUCLEOTIDE SEQUENCE [LARGE SCALE GENOMIC DNA]</scope>
</reference>
<dbReference type="AlphaFoldDB" id="A0A1F6ES33"/>